<dbReference type="RefSeq" id="WP_011585703.1">
    <property type="nucleotide sequence ID" value="NC_008255.1"/>
</dbReference>
<dbReference type="OrthoDB" id="9801870at2"/>
<reference evidence="1 2" key="1">
    <citation type="journal article" date="2007" name="Appl. Environ. Microbiol.">
        <title>Genome sequence of the cellulolytic gliding bacterium Cytophaga hutchinsonii.</title>
        <authorList>
            <person name="Xie G."/>
            <person name="Bruce D.C."/>
            <person name="Challacombe J.F."/>
            <person name="Chertkov O."/>
            <person name="Detter J.C."/>
            <person name="Gilna P."/>
            <person name="Han C.S."/>
            <person name="Lucas S."/>
            <person name="Misra M."/>
            <person name="Myers G.L."/>
            <person name="Richardson P."/>
            <person name="Tapia R."/>
            <person name="Thayer N."/>
            <person name="Thompson L.S."/>
            <person name="Brettin T.S."/>
            <person name="Henrissat B."/>
            <person name="Wilson D.B."/>
            <person name="McBride M.J."/>
        </authorList>
    </citation>
    <scope>NUCLEOTIDE SEQUENCE [LARGE SCALE GENOMIC DNA]</scope>
    <source>
        <strain evidence="2">ATCC 33406 / DSM 1761 / CIP 103989 / NBRC 15051 / NCIMB 9469 / D465</strain>
    </source>
</reference>
<gene>
    <name evidence="1" type="ordered locus">CHU_2331</name>
</gene>
<dbReference type="InterPro" id="IPR036287">
    <property type="entry name" value="Rv1873-like_sf"/>
</dbReference>
<dbReference type="InterPro" id="IPR014937">
    <property type="entry name" value="DUF1810"/>
</dbReference>
<dbReference type="EMBL" id="CP000383">
    <property type="protein sequence ID" value="ABG59589.1"/>
    <property type="molecule type" value="Genomic_DNA"/>
</dbReference>
<dbReference type="Proteomes" id="UP000001822">
    <property type="component" value="Chromosome"/>
</dbReference>
<dbReference type="Pfam" id="PF08837">
    <property type="entry name" value="DUF1810"/>
    <property type="match status" value="1"/>
</dbReference>
<proteinExistence type="predicted"/>
<name>A0A6N4ST91_CYTH3</name>
<evidence type="ECO:0000313" key="2">
    <source>
        <dbReference type="Proteomes" id="UP000001822"/>
    </source>
</evidence>
<organism evidence="1 2">
    <name type="scientific">Cytophaga hutchinsonii (strain ATCC 33406 / DSM 1761 / CIP 103989 / NBRC 15051 / NCIMB 9469 / D465)</name>
    <dbReference type="NCBI Taxonomy" id="269798"/>
    <lineage>
        <taxon>Bacteria</taxon>
        <taxon>Pseudomonadati</taxon>
        <taxon>Bacteroidota</taxon>
        <taxon>Cytophagia</taxon>
        <taxon>Cytophagales</taxon>
        <taxon>Cytophagaceae</taxon>
        <taxon>Cytophaga</taxon>
    </lineage>
</organism>
<evidence type="ECO:0000313" key="1">
    <source>
        <dbReference type="EMBL" id="ABG59589.1"/>
    </source>
</evidence>
<dbReference type="AlphaFoldDB" id="A0A6N4ST91"/>
<sequence length="142" mass="16089">METKDSLSRFLKAQEGVYAQAQAEIKKGRKTSHWMWFIFPQIQGLGHSETARYYAIHDLEEATRYQAHPVLGKRLVEISTILLHHPATSAVEIFGTVDSLKLHASMTLFSLQEHAHPVFKQVLDVFYAGKRDAKTVALLQEG</sequence>
<accession>A0A6N4ST91</accession>
<protein>
    <recommendedName>
        <fullName evidence="3">Calpastatin</fullName>
    </recommendedName>
</protein>
<dbReference type="SUPFAM" id="SSF140736">
    <property type="entry name" value="Rv1873-like"/>
    <property type="match status" value="1"/>
</dbReference>
<dbReference type="Gene3D" id="1.25.40.380">
    <property type="entry name" value="Protein of unknown function DUF1810"/>
    <property type="match status" value="1"/>
</dbReference>
<evidence type="ECO:0008006" key="3">
    <source>
        <dbReference type="Google" id="ProtNLM"/>
    </source>
</evidence>
<keyword evidence="2" id="KW-1185">Reference proteome</keyword>
<dbReference type="KEGG" id="chu:CHU_2331"/>
<dbReference type="PIRSF" id="PIRSF008546">
    <property type="entry name" value="UCP008546"/>
    <property type="match status" value="1"/>
</dbReference>